<dbReference type="GO" id="GO:0003700">
    <property type="term" value="F:DNA-binding transcription factor activity"/>
    <property type="evidence" value="ECO:0007669"/>
    <property type="project" value="InterPro"/>
</dbReference>
<feature type="transmembrane region" description="Helical" evidence="4">
    <location>
        <begin position="308"/>
        <end position="327"/>
    </location>
</feature>
<evidence type="ECO:0000256" key="3">
    <source>
        <dbReference type="ARBA" id="ARBA00023163"/>
    </source>
</evidence>
<dbReference type="PANTHER" id="PTHR43280:SF28">
    <property type="entry name" value="HTH-TYPE TRANSCRIPTIONAL ACTIVATOR RHAS"/>
    <property type="match status" value="1"/>
</dbReference>
<name>A0A7G5C6B4_9BACL</name>
<dbReference type="Proteomes" id="UP000515679">
    <property type="component" value="Chromosome"/>
</dbReference>
<proteinExistence type="predicted"/>
<dbReference type="Pfam" id="PF12833">
    <property type="entry name" value="HTH_18"/>
    <property type="match status" value="1"/>
</dbReference>
<dbReference type="PANTHER" id="PTHR43280">
    <property type="entry name" value="ARAC-FAMILY TRANSCRIPTIONAL REGULATOR"/>
    <property type="match status" value="1"/>
</dbReference>
<protein>
    <submittedName>
        <fullName evidence="6">AraC family transcriptional regulator</fullName>
    </submittedName>
</protein>
<dbReference type="PROSITE" id="PS01124">
    <property type="entry name" value="HTH_ARAC_FAMILY_2"/>
    <property type="match status" value="1"/>
</dbReference>
<evidence type="ECO:0000256" key="1">
    <source>
        <dbReference type="ARBA" id="ARBA00023015"/>
    </source>
</evidence>
<dbReference type="AlphaFoldDB" id="A0A7G5C6B4"/>
<gene>
    <name evidence="6" type="ORF">FPL14_28980</name>
</gene>
<dbReference type="Gene3D" id="1.10.10.60">
    <property type="entry name" value="Homeodomain-like"/>
    <property type="match status" value="2"/>
</dbReference>
<dbReference type="KEGG" id="cchl:FPL14_28980"/>
<keyword evidence="4" id="KW-0472">Membrane</keyword>
<keyword evidence="3" id="KW-0804">Transcription</keyword>
<evidence type="ECO:0000256" key="2">
    <source>
        <dbReference type="ARBA" id="ARBA00023125"/>
    </source>
</evidence>
<dbReference type="InterPro" id="IPR018060">
    <property type="entry name" value="HTH_AraC"/>
</dbReference>
<dbReference type="GO" id="GO:0043565">
    <property type="term" value="F:sequence-specific DNA binding"/>
    <property type="evidence" value="ECO:0007669"/>
    <property type="project" value="InterPro"/>
</dbReference>
<keyword evidence="4" id="KW-0812">Transmembrane</keyword>
<evidence type="ECO:0000313" key="6">
    <source>
        <dbReference type="EMBL" id="QMV44748.1"/>
    </source>
</evidence>
<sequence>MLLHYQGRGAYMQIRNKIFFYATYRKLFLSFLLLLSFTIGIVCTALYTFFSANSVKEVAGISQSMLRQTSYVANIVNQQVYEIGNNLLNNREIVTGMFNPETDRLQEYRVVRALTDVQVGYPFLNFIGIYNGYTERYINNKGVSRQAETELLDRISESTETAYSSLYPRTFENPVTGTSEQVFTFVLKPGFNSYLPKKGAIVININESYIQELVQQMRSNRSDFIVLADDIGSILMQSDSESPLVNVDSNAYLNRMLTSKETSGSYTVNIAHEKYLVSYVKSEELNWSFVSVNRYKDLLSNLGRLRSIVLSIALAMLLIGVAAAIWVTNHMYDPLDKLLRKLNSTYAVGGNGESRKINEYSLLGEAFQDITNKIASISPALQIAKKSHLLNYFKGSQIDLANRYRELLKGHDFVAIVLKIDRFAAFSHMHSEQSQSLIRFGVCNIAQELTGMEAIVVGADEIGILGKLDSPTPPITLHDRLQDVQRLVEEYFKITVSIGIGTIVNTDIEIRDSYEKAKESLLNRFFAGAGRIFYGDDDNESSEELRYPSAIEKALVESILASHDDIAVKEFDSLAVYVAELPYDQALLCLNQLVISMYRSFAIVPACKSEATALVGMATSLTLYETLEEIISELKRICIQVSEAIRSKSKGRQGEVIEEIKAYIEQTYSKPDLSLDFIADQVQLTPGHLGKIFKAQSGLSFNDYLKNIRLEKAKELLLETDDSANTISELIGIFNTTYFYTIFKKKYGVSPAQYRAEARLKLPGEKTDNPD</sequence>
<feature type="domain" description="HTH araC/xylS-type" evidence="5">
    <location>
        <begin position="658"/>
        <end position="757"/>
    </location>
</feature>
<dbReference type="SUPFAM" id="SSF46689">
    <property type="entry name" value="Homeodomain-like"/>
    <property type="match status" value="1"/>
</dbReference>
<evidence type="ECO:0000313" key="7">
    <source>
        <dbReference type="Proteomes" id="UP000515679"/>
    </source>
</evidence>
<accession>A0A7G5C6B4</accession>
<feature type="transmembrane region" description="Helical" evidence="4">
    <location>
        <begin position="27"/>
        <end position="50"/>
    </location>
</feature>
<dbReference type="CDD" id="cd18774">
    <property type="entry name" value="PDC2_HK_sensor"/>
    <property type="match status" value="1"/>
</dbReference>
<dbReference type="Gene3D" id="3.30.450.20">
    <property type="entry name" value="PAS domain"/>
    <property type="match status" value="1"/>
</dbReference>
<evidence type="ECO:0000259" key="5">
    <source>
        <dbReference type="PROSITE" id="PS01124"/>
    </source>
</evidence>
<evidence type="ECO:0000256" key="4">
    <source>
        <dbReference type="SAM" id="Phobius"/>
    </source>
</evidence>
<dbReference type="EMBL" id="CP041969">
    <property type="protein sequence ID" value="QMV44748.1"/>
    <property type="molecule type" value="Genomic_DNA"/>
</dbReference>
<keyword evidence="4" id="KW-1133">Transmembrane helix</keyword>
<dbReference type="SMART" id="SM00342">
    <property type="entry name" value="HTH_ARAC"/>
    <property type="match status" value="1"/>
</dbReference>
<keyword evidence="2" id="KW-0238">DNA-binding</keyword>
<keyword evidence="1" id="KW-0805">Transcription regulation</keyword>
<organism evidence="6 7">
    <name type="scientific">Cohnella cholangitidis</name>
    <dbReference type="NCBI Taxonomy" id="2598458"/>
    <lineage>
        <taxon>Bacteria</taxon>
        <taxon>Bacillati</taxon>
        <taxon>Bacillota</taxon>
        <taxon>Bacilli</taxon>
        <taxon>Bacillales</taxon>
        <taxon>Paenibacillaceae</taxon>
        <taxon>Cohnella</taxon>
    </lineage>
</organism>
<dbReference type="InterPro" id="IPR009057">
    <property type="entry name" value="Homeodomain-like_sf"/>
</dbReference>
<reference evidence="6 7" key="1">
    <citation type="submission" date="2019-07" db="EMBL/GenBank/DDBJ databases">
        <authorList>
            <person name="Kim J.K."/>
            <person name="Cheong H.-M."/>
            <person name="Choi Y."/>
            <person name="Hwang K.J."/>
            <person name="Lee S."/>
            <person name="Choi C."/>
        </authorList>
    </citation>
    <scope>NUCLEOTIDE SEQUENCE [LARGE SCALE GENOMIC DNA]</scope>
    <source>
        <strain evidence="6 7">KS 22</strain>
    </source>
</reference>
<keyword evidence="7" id="KW-1185">Reference proteome</keyword>